<proteinExistence type="inferred from homology"/>
<comment type="subunit">
    <text evidence="10">Monomer.</text>
</comment>
<accession>A0A0G0FFP6</accession>
<comment type="cofactor">
    <cofactor evidence="1 10">
        <name>Mg(2+)</name>
        <dbReference type="ChEBI" id="CHEBI:18420"/>
    </cofactor>
</comment>
<evidence type="ECO:0000256" key="1">
    <source>
        <dbReference type="ARBA" id="ARBA00001946"/>
    </source>
</evidence>
<feature type="binding site" evidence="10">
    <location>
        <begin position="13"/>
        <end position="18"/>
    </location>
    <ligand>
        <name>substrate</name>
    </ligand>
</feature>
<keyword evidence="5 10" id="KW-0819">tRNA processing</keyword>
<dbReference type="InterPro" id="IPR027417">
    <property type="entry name" value="P-loop_NTPase"/>
</dbReference>
<dbReference type="Gene3D" id="1.10.20.140">
    <property type="match status" value="1"/>
</dbReference>
<comment type="similarity">
    <text evidence="3 10 13">Belongs to the IPP transferase family.</text>
</comment>
<evidence type="ECO:0000256" key="4">
    <source>
        <dbReference type="ARBA" id="ARBA00022679"/>
    </source>
</evidence>
<evidence type="ECO:0000256" key="9">
    <source>
        <dbReference type="ARBA" id="ARBA00049563"/>
    </source>
</evidence>
<keyword evidence="6 10" id="KW-0547">Nucleotide-binding</keyword>
<keyword evidence="4 10" id="KW-0808">Transferase</keyword>
<dbReference type="SUPFAM" id="SSF52540">
    <property type="entry name" value="P-loop containing nucleoside triphosphate hydrolases"/>
    <property type="match status" value="1"/>
</dbReference>
<feature type="site" description="Interaction with substrate tRNA" evidence="10">
    <location>
        <position position="97"/>
    </location>
</feature>
<comment type="caution">
    <text evidence="14">The sequence shown here is derived from an EMBL/GenBank/DDBJ whole genome shotgun (WGS) entry which is preliminary data.</text>
</comment>
<name>A0A0G0FFP6_9BACT</name>
<evidence type="ECO:0000256" key="6">
    <source>
        <dbReference type="ARBA" id="ARBA00022741"/>
    </source>
</evidence>
<keyword evidence="7 10" id="KW-0067">ATP-binding</keyword>
<dbReference type="InterPro" id="IPR039657">
    <property type="entry name" value="Dimethylallyltransferase"/>
</dbReference>
<comment type="caution">
    <text evidence="10">Lacks conserved residue(s) required for the propagation of feature annotation.</text>
</comment>
<dbReference type="PATRIC" id="fig|1618331.3.peg.692"/>
<dbReference type="NCBIfam" id="TIGR00174">
    <property type="entry name" value="miaA"/>
    <property type="match status" value="1"/>
</dbReference>
<dbReference type="Pfam" id="PF01715">
    <property type="entry name" value="IPPT"/>
    <property type="match status" value="1"/>
</dbReference>
<evidence type="ECO:0000256" key="12">
    <source>
        <dbReference type="RuleBase" id="RU003784"/>
    </source>
</evidence>
<dbReference type="PANTHER" id="PTHR11088">
    <property type="entry name" value="TRNA DIMETHYLALLYLTRANSFERASE"/>
    <property type="match status" value="1"/>
</dbReference>
<dbReference type="EMBL" id="LBSM01000013">
    <property type="protein sequence ID" value="KKQ17923.1"/>
    <property type="molecule type" value="Genomic_DNA"/>
</dbReference>
<evidence type="ECO:0000256" key="2">
    <source>
        <dbReference type="ARBA" id="ARBA00003213"/>
    </source>
</evidence>
<dbReference type="HAMAP" id="MF_00185">
    <property type="entry name" value="IPP_trans"/>
    <property type="match status" value="1"/>
</dbReference>
<dbReference type="Proteomes" id="UP000034508">
    <property type="component" value="Unassembled WGS sequence"/>
</dbReference>
<evidence type="ECO:0000256" key="8">
    <source>
        <dbReference type="ARBA" id="ARBA00022842"/>
    </source>
</evidence>
<feature type="binding site" evidence="10">
    <location>
        <begin position="11"/>
        <end position="18"/>
    </location>
    <ligand>
        <name>ATP</name>
        <dbReference type="ChEBI" id="CHEBI:30616"/>
    </ligand>
</feature>
<dbReference type="EC" id="2.5.1.75" evidence="10"/>
<evidence type="ECO:0000256" key="10">
    <source>
        <dbReference type="HAMAP-Rule" id="MF_00185"/>
    </source>
</evidence>
<dbReference type="AlphaFoldDB" id="A0A0G0FFP6"/>
<evidence type="ECO:0000256" key="11">
    <source>
        <dbReference type="RuleBase" id="RU003783"/>
    </source>
</evidence>
<comment type="function">
    <text evidence="2 10 12">Catalyzes the transfer of a dimethylallyl group onto the adenine at position 37 in tRNAs that read codons beginning with uridine, leading to the formation of N6-(dimethylallyl)adenosine (i(6)A).</text>
</comment>
<evidence type="ECO:0000256" key="5">
    <source>
        <dbReference type="ARBA" id="ARBA00022694"/>
    </source>
</evidence>
<evidence type="ECO:0000256" key="3">
    <source>
        <dbReference type="ARBA" id="ARBA00005842"/>
    </source>
</evidence>
<evidence type="ECO:0000313" key="15">
    <source>
        <dbReference type="Proteomes" id="UP000034508"/>
    </source>
</evidence>
<dbReference type="GO" id="GO:0052381">
    <property type="term" value="F:tRNA dimethylallyltransferase activity"/>
    <property type="evidence" value="ECO:0007669"/>
    <property type="project" value="UniProtKB-UniRule"/>
</dbReference>
<dbReference type="InterPro" id="IPR018022">
    <property type="entry name" value="IPT"/>
</dbReference>
<comment type="catalytic activity">
    <reaction evidence="9 10 11">
        <text>adenosine(37) in tRNA + dimethylallyl diphosphate = N(6)-dimethylallyladenosine(37) in tRNA + diphosphate</text>
        <dbReference type="Rhea" id="RHEA:26482"/>
        <dbReference type="Rhea" id="RHEA-COMP:10162"/>
        <dbReference type="Rhea" id="RHEA-COMP:10375"/>
        <dbReference type="ChEBI" id="CHEBI:33019"/>
        <dbReference type="ChEBI" id="CHEBI:57623"/>
        <dbReference type="ChEBI" id="CHEBI:74411"/>
        <dbReference type="ChEBI" id="CHEBI:74415"/>
        <dbReference type="EC" id="2.5.1.75"/>
    </reaction>
</comment>
<evidence type="ECO:0000313" key="14">
    <source>
        <dbReference type="EMBL" id="KKQ17923.1"/>
    </source>
</evidence>
<dbReference type="GO" id="GO:0006400">
    <property type="term" value="P:tRNA modification"/>
    <property type="evidence" value="ECO:0007669"/>
    <property type="project" value="TreeGrafter"/>
</dbReference>
<keyword evidence="8 10" id="KW-0460">Magnesium</keyword>
<evidence type="ECO:0000256" key="13">
    <source>
        <dbReference type="RuleBase" id="RU003785"/>
    </source>
</evidence>
<feature type="region of interest" description="Interaction with substrate tRNA" evidence="10">
    <location>
        <begin position="36"/>
        <end position="39"/>
    </location>
</feature>
<organism evidence="14 15">
    <name type="scientific">Berkelbacteria bacterium GW2011_GWA1_36_9</name>
    <dbReference type="NCBI Taxonomy" id="1618331"/>
    <lineage>
        <taxon>Bacteria</taxon>
        <taxon>Candidatus Berkelbacteria</taxon>
    </lineage>
</organism>
<evidence type="ECO:0000256" key="7">
    <source>
        <dbReference type="ARBA" id="ARBA00022840"/>
    </source>
</evidence>
<sequence length="293" mass="33995">MINKKVVAIIGPTGSGKTAWAKKIVSKFPAKIISVDSRQIYKGFDIGTGKDKSFHQDLVDIAEPTRRFTLFDYQKMANELIDQCFKEKSLPVLVGGTGLYLDAVLYGFVLPNIQKESIKFRQNLEKENTLELYQKLTKLNPELALKIDPQNKRRIIRALEIVSLSRRPSVELNKKKKSPFKILIIGIKTDRQTLYSKIDARIDQMIKAGLVEEVRILLKKYPPDLPALNTIGYKEIIDYLQGRVELKEAILKIKTNTHDYVRRQETWFRKNKDIKWVQKYEDAEKLIKKFLKK</sequence>
<feature type="site" description="Interaction with substrate tRNA" evidence="10">
    <location>
        <position position="121"/>
    </location>
</feature>
<dbReference type="Gene3D" id="3.40.50.300">
    <property type="entry name" value="P-loop containing nucleotide triphosphate hydrolases"/>
    <property type="match status" value="1"/>
</dbReference>
<protein>
    <recommendedName>
        <fullName evidence="10">tRNA dimethylallyltransferase</fullName>
        <ecNumber evidence="10">2.5.1.75</ecNumber>
    </recommendedName>
    <alternativeName>
        <fullName evidence="10">Dimethylallyl diphosphate:tRNA dimethylallyltransferase</fullName>
        <shortName evidence="10">DMAPP:tRNA dimethylallyltransferase</shortName>
        <shortName evidence="10">DMATase</shortName>
    </alternativeName>
    <alternativeName>
        <fullName evidence="10">Isopentenyl-diphosphate:tRNA isopentenyltransferase</fullName>
        <shortName evidence="10">IPP transferase</shortName>
        <shortName evidence="10">IPPT</shortName>
        <shortName evidence="10">IPTase</shortName>
    </alternativeName>
</protein>
<dbReference type="GO" id="GO:0005524">
    <property type="term" value="F:ATP binding"/>
    <property type="evidence" value="ECO:0007669"/>
    <property type="project" value="UniProtKB-UniRule"/>
</dbReference>
<reference evidence="14 15" key="1">
    <citation type="journal article" date="2015" name="Nature">
        <title>rRNA introns, odd ribosomes, and small enigmatic genomes across a large radiation of phyla.</title>
        <authorList>
            <person name="Brown C.T."/>
            <person name="Hug L.A."/>
            <person name="Thomas B.C."/>
            <person name="Sharon I."/>
            <person name="Castelle C.J."/>
            <person name="Singh A."/>
            <person name="Wilkins M.J."/>
            <person name="Williams K.H."/>
            <person name="Banfield J.F."/>
        </authorList>
    </citation>
    <scope>NUCLEOTIDE SEQUENCE [LARGE SCALE GENOMIC DNA]</scope>
</reference>
<dbReference type="PANTHER" id="PTHR11088:SF60">
    <property type="entry name" value="TRNA DIMETHYLALLYLTRANSFERASE"/>
    <property type="match status" value="1"/>
</dbReference>
<gene>
    <name evidence="10" type="primary">miaA</name>
    <name evidence="14" type="ORF">US31_C0013G0006</name>
</gene>